<evidence type="ECO:0000313" key="1">
    <source>
        <dbReference type="EMBL" id="AJT60909.1"/>
    </source>
</evidence>
<reference evidence="1 2" key="1">
    <citation type="journal article" date="2016" name="Genom Data">
        <title>Complete genome sequence of a giant Vibrio phage ValKK3 infecting Vibrio alginolyticus.</title>
        <authorList>
            <person name="Lal T.M."/>
            <person name="Sano M."/>
            <person name="Hatai K."/>
            <person name="Ransangan J."/>
        </authorList>
    </citation>
    <scope>NUCLEOTIDE SEQUENCE [LARGE SCALE GENOMIC DNA]</scope>
</reference>
<accession>A0A0D4DAA5</accession>
<dbReference type="RefSeq" id="YP_009201171.1">
    <property type="nucleotide sequence ID" value="NC_028829.1"/>
</dbReference>
<dbReference type="OrthoDB" id="40111at10239"/>
<dbReference type="Proteomes" id="UP000202888">
    <property type="component" value="Segment"/>
</dbReference>
<protein>
    <submittedName>
        <fullName evidence="1">Uncharacterized protein</fullName>
    </submittedName>
</protein>
<dbReference type="GeneID" id="26628394"/>
<organism evidence="1 2">
    <name type="scientific">Vibrio phage ValKK3</name>
    <dbReference type="NCBI Taxonomy" id="1610855"/>
    <lineage>
        <taxon>Viruses</taxon>
        <taxon>Duplodnaviria</taxon>
        <taxon>Heunggongvirae</taxon>
        <taxon>Uroviricota</taxon>
        <taxon>Caudoviricetes</taxon>
        <taxon>Pantevenvirales</taxon>
        <taxon>Straboviridae</taxon>
        <taxon>Schizotequatrovirus</taxon>
        <taxon>Schizotequatrovirus valkk3</taxon>
    </lineage>
</organism>
<keyword evidence="2" id="KW-1185">Reference proteome</keyword>
<dbReference type="KEGG" id="vg:26628394"/>
<proteinExistence type="predicted"/>
<evidence type="ECO:0000313" key="2">
    <source>
        <dbReference type="Proteomes" id="UP000202888"/>
    </source>
</evidence>
<dbReference type="EMBL" id="KP671755">
    <property type="protein sequence ID" value="AJT60909.1"/>
    <property type="molecule type" value="Genomic_DNA"/>
</dbReference>
<sequence>MYNGNMNTPAGIDLDKRSESYEDFLLKSNDNSEYSRRVKRAIKAKRAKRGY</sequence>
<name>A0A0D4DAA5_9CAUD</name>